<evidence type="ECO:0000313" key="4">
    <source>
        <dbReference type="EMBL" id="PWI73597.1"/>
    </source>
</evidence>
<evidence type="ECO:0000256" key="2">
    <source>
        <dbReference type="SAM" id="SignalP"/>
    </source>
</evidence>
<comment type="caution">
    <text evidence="4">The sequence shown here is derived from an EMBL/GenBank/DDBJ whole genome shotgun (WGS) entry which is preliminary data.</text>
</comment>
<accession>A0A2U3EGE7</accession>
<gene>
    <name evidence="4" type="ORF">PCL_08873</name>
    <name evidence="3" type="ORF">Purlil1_8194</name>
</gene>
<evidence type="ECO:0000256" key="1">
    <source>
        <dbReference type="SAM" id="MobiDB-lite"/>
    </source>
</evidence>
<evidence type="ECO:0000313" key="3">
    <source>
        <dbReference type="EMBL" id="KAK4087346.1"/>
    </source>
</evidence>
<dbReference type="EMBL" id="JAWRVI010000032">
    <property type="protein sequence ID" value="KAK4087346.1"/>
    <property type="molecule type" value="Genomic_DNA"/>
</dbReference>
<reference evidence="3 6" key="4">
    <citation type="journal article" date="2024" name="Microbiol. Resour. Announc.">
        <title>Genome annotations for the ascomycete fungi Trichoderma harzianum, Trichoderma aggressivum, and Purpureocillium lilacinum.</title>
        <authorList>
            <person name="Beijen E.P.W."/>
            <person name="Ohm R.A."/>
        </authorList>
    </citation>
    <scope>NUCLEOTIDE SEQUENCE [LARGE SCALE GENOMIC DNA]</scope>
    <source>
        <strain evidence="3 6">CBS 150709</strain>
    </source>
</reference>
<feature type="region of interest" description="Disordered" evidence="1">
    <location>
        <begin position="192"/>
        <end position="217"/>
    </location>
</feature>
<keyword evidence="2" id="KW-0732">Signal</keyword>
<proteinExistence type="predicted"/>
<protein>
    <submittedName>
        <fullName evidence="4">Uncharacterized protein</fullName>
    </submittedName>
</protein>
<dbReference type="EMBL" id="LCWV01000004">
    <property type="protein sequence ID" value="PWI73597.1"/>
    <property type="molecule type" value="Genomic_DNA"/>
</dbReference>
<organism evidence="4 5">
    <name type="scientific">Purpureocillium lilacinum</name>
    <name type="common">Paecilomyces lilacinus</name>
    <dbReference type="NCBI Taxonomy" id="33203"/>
    <lineage>
        <taxon>Eukaryota</taxon>
        <taxon>Fungi</taxon>
        <taxon>Dikarya</taxon>
        <taxon>Ascomycota</taxon>
        <taxon>Pezizomycotina</taxon>
        <taxon>Sordariomycetes</taxon>
        <taxon>Hypocreomycetidae</taxon>
        <taxon>Hypocreales</taxon>
        <taxon>Ophiocordycipitaceae</taxon>
        <taxon>Purpureocillium</taxon>
    </lineage>
</organism>
<feature type="compositionally biased region" description="Basic and acidic residues" evidence="1">
    <location>
        <begin position="136"/>
        <end position="145"/>
    </location>
</feature>
<evidence type="ECO:0000313" key="6">
    <source>
        <dbReference type="Proteomes" id="UP001287286"/>
    </source>
</evidence>
<feature type="signal peptide" evidence="2">
    <location>
        <begin position="1"/>
        <end position="23"/>
    </location>
</feature>
<reference evidence="4" key="1">
    <citation type="submission" date="2015-05" db="EMBL/GenBank/DDBJ databases">
        <authorList>
            <person name="Wang D.B."/>
            <person name="Wang M."/>
        </authorList>
    </citation>
    <scope>NUCLEOTIDE SEQUENCE</scope>
    <source>
        <strain evidence="4">36-1</strain>
    </source>
</reference>
<reference evidence="4 5" key="2">
    <citation type="journal article" date="2016" name="Front. Microbiol.">
        <title>Genome and transcriptome sequences reveal the specific parasitism of the nematophagous Purpureocillium lilacinum 36-1.</title>
        <authorList>
            <person name="Xie J."/>
            <person name="Li S."/>
            <person name="Mo C."/>
            <person name="Xiao X."/>
            <person name="Peng D."/>
            <person name="Wang G."/>
            <person name="Xiao Y."/>
        </authorList>
    </citation>
    <scope>NUCLEOTIDE SEQUENCE [LARGE SCALE GENOMIC DNA]</scope>
    <source>
        <strain evidence="4 5">36-1</strain>
    </source>
</reference>
<keyword evidence="6" id="KW-1185">Reference proteome</keyword>
<dbReference type="Proteomes" id="UP000245956">
    <property type="component" value="Unassembled WGS sequence"/>
</dbReference>
<reference evidence="3" key="3">
    <citation type="submission" date="2023-11" db="EMBL/GenBank/DDBJ databases">
        <authorList>
            <person name="Beijen E."/>
            <person name="Ohm R.A."/>
        </authorList>
    </citation>
    <scope>NUCLEOTIDE SEQUENCE</scope>
    <source>
        <strain evidence="3">CBS 150709</strain>
    </source>
</reference>
<feature type="chain" id="PRO_5015631405" evidence="2">
    <location>
        <begin position="24"/>
        <end position="292"/>
    </location>
</feature>
<dbReference type="Proteomes" id="UP001287286">
    <property type="component" value="Unassembled WGS sequence"/>
</dbReference>
<name>A0A2U3EGE7_PURLI</name>
<feature type="compositionally biased region" description="Basic and acidic residues" evidence="1">
    <location>
        <begin position="200"/>
        <end position="217"/>
    </location>
</feature>
<dbReference type="AlphaFoldDB" id="A0A2U3EGE7"/>
<feature type="region of interest" description="Disordered" evidence="1">
    <location>
        <begin position="124"/>
        <end position="148"/>
    </location>
</feature>
<sequence>MLVPARAALGAAMLHGIVCATRGQDDDNNGNDDGWGSPTSYQAPSYQLAACPGTLPFLAHICFPLGPAALREAKRTVLCNGGGGFMFRSGDLVPGGETSECGTNAEQVLDQACFGAAAGPNRQGGTCRVGKASGRSARDAEEPARGEAPQRIIVHDARPRSQIMPGVMGPRDCSCYVTLRPKLVLCANRPHSRKSARRAATRELGREPHRVSDARSSERARPLQMLWGWANGGKHPMSAAVSVQSGHVHVHVSAAIQPGIPALLRARAREMRWDEMKWEEVAVGVLSCTSAA</sequence>
<evidence type="ECO:0000313" key="5">
    <source>
        <dbReference type="Proteomes" id="UP000245956"/>
    </source>
</evidence>